<dbReference type="RefSeq" id="WP_005719620.1">
    <property type="nucleotide sequence ID" value="NZ_CAZZQD010000001.1"/>
</dbReference>
<dbReference type="InterPro" id="IPR032675">
    <property type="entry name" value="LRR_dom_sf"/>
</dbReference>
<reference evidence="3 5" key="1">
    <citation type="submission" date="2017-06" db="EMBL/GenBank/DDBJ databases">
        <authorList>
            <person name="Swanenburg J."/>
            <person name="Kort R."/>
        </authorList>
    </citation>
    <scope>NUCLEOTIDE SEQUENCE [LARGE SCALE GENOMIC DNA]</scope>
    <source>
        <strain evidence="3 5">RL05</strain>
    </source>
</reference>
<dbReference type="Proteomes" id="UP001434419">
    <property type="component" value="Unassembled WGS sequence"/>
</dbReference>
<comment type="caution">
    <text evidence="3">The sequence shown here is derived from an EMBL/GenBank/DDBJ whole genome shotgun (WGS) entry which is preliminary data.</text>
</comment>
<reference evidence="2 4" key="2">
    <citation type="submission" date="2019-01" db="EMBL/GenBank/DDBJ databases">
        <title>The genome sequence of Lactobacillus crispatus L49.</title>
        <authorList>
            <person name="Zhong J."/>
            <person name="Zhang J."/>
        </authorList>
    </citation>
    <scope>NUCLEOTIDE SEQUENCE [LARGE SCALE GENOMIC DNA]</scope>
    <source>
        <strain evidence="2 4">L49</strain>
    </source>
</reference>
<evidence type="ECO:0000313" key="4">
    <source>
        <dbReference type="Proteomes" id="UP000289808"/>
    </source>
</evidence>
<keyword evidence="6" id="KW-1185">Reference proteome</keyword>
<dbReference type="Pfam" id="PF03382">
    <property type="entry name" value="DUF285"/>
    <property type="match status" value="1"/>
</dbReference>
<evidence type="ECO:0000313" key="5">
    <source>
        <dbReference type="Proteomes" id="UP000295195"/>
    </source>
</evidence>
<name>A0A135Z129_9LACO</name>
<gene>
    <name evidence="1" type="ORF">ABVC42_04295</name>
    <name evidence="3" type="ORF">CEE75_06215</name>
    <name evidence="2" type="ORF">ERD32_06305</name>
</gene>
<dbReference type="Gene3D" id="3.80.10.10">
    <property type="entry name" value="Ribonuclease Inhibitor"/>
    <property type="match status" value="1"/>
</dbReference>
<dbReference type="EMBL" id="SCLX01000031">
    <property type="protein sequence ID" value="RXF57592.1"/>
    <property type="molecule type" value="Genomic_DNA"/>
</dbReference>
<dbReference type="EMBL" id="JBETVU010000012">
    <property type="protein sequence ID" value="MES5149148.1"/>
    <property type="molecule type" value="Genomic_DNA"/>
</dbReference>
<reference evidence="1" key="3">
    <citation type="submission" date="2024-06" db="EMBL/GenBank/DDBJ databases">
        <title>Vaginal Lactobacillus fatty acid response mechanisms reveal a metabolite-targeted strategy for bacterial vaginosis treatment.</title>
        <authorList>
            <person name="Zhu M."/>
            <person name="Blainey P.C."/>
            <person name="Bloom S.M."/>
            <person name="Kwon D.S."/>
        </authorList>
    </citation>
    <scope>NUCLEOTIDE SEQUENCE</scope>
    <source>
        <strain evidence="1">194_F1_1</strain>
    </source>
</reference>
<organism evidence="3 5">
    <name type="scientific">Lactobacillus crispatus</name>
    <dbReference type="NCBI Taxonomy" id="47770"/>
    <lineage>
        <taxon>Bacteria</taxon>
        <taxon>Bacillati</taxon>
        <taxon>Bacillota</taxon>
        <taxon>Bacilli</taxon>
        <taxon>Lactobacillales</taxon>
        <taxon>Lactobacillaceae</taxon>
        <taxon>Lactobacillus</taxon>
    </lineage>
</organism>
<dbReference type="SUPFAM" id="SSF52047">
    <property type="entry name" value="RNI-like"/>
    <property type="match status" value="1"/>
</dbReference>
<evidence type="ECO:0000313" key="1">
    <source>
        <dbReference type="EMBL" id="MES5149148.1"/>
    </source>
</evidence>
<evidence type="ECO:0000313" key="3">
    <source>
        <dbReference type="EMBL" id="TDN31338.1"/>
    </source>
</evidence>
<evidence type="ECO:0000313" key="6">
    <source>
        <dbReference type="Proteomes" id="UP001434419"/>
    </source>
</evidence>
<dbReference type="Proteomes" id="UP000289808">
    <property type="component" value="Unassembled WGS sequence"/>
</dbReference>
<dbReference type="AlphaFoldDB" id="A0A135Z129"/>
<protein>
    <submittedName>
        <fullName evidence="1">BspA family leucine-rich repeat surface protein</fullName>
    </submittedName>
</protein>
<dbReference type="EMBL" id="NKLP01000111">
    <property type="protein sequence ID" value="TDN31338.1"/>
    <property type="molecule type" value="Genomic_DNA"/>
</dbReference>
<sequence length="140" mass="14899">MNSNVTNLKLLFSSIPNVKSINLSGWDTSRVTNIYATFGHDKSLESVNISGWNLSNAKSIASLFDGDSNLSNIDLSNVNFGNNIGDNGDSFGHVGNKLSNVNLTNAKGIPEAVLRAWGQAAKNTKATELSMSTFTVSTDS</sequence>
<dbReference type="Proteomes" id="UP000295195">
    <property type="component" value="Unassembled WGS sequence"/>
</dbReference>
<proteinExistence type="predicted"/>
<accession>A0A135Z129</accession>
<dbReference type="InterPro" id="IPR005046">
    <property type="entry name" value="DUF285"/>
</dbReference>
<dbReference type="NCBIfam" id="TIGR02167">
    <property type="entry name" value="Liste_lipo_26"/>
    <property type="match status" value="2"/>
</dbReference>
<dbReference type="InterPro" id="IPR011889">
    <property type="entry name" value="Liste_lipo_26"/>
</dbReference>
<evidence type="ECO:0000313" key="2">
    <source>
        <dbReference type="EMBL" id="RXF57592.1"/>
    </source>
</evidence>